<dbReference type="AlphaFoldDB" id="R9NWJ8"/>
<dbReference type="GeneID" id="24105698"/>
<reference evidence="3" key="1">
    <citation type="journal article" date="2013" name="Genome Announc.">
        <title>Draft genome sequence of the basidiomycetous yeast-like fungus Pseudozyma hubeiensis SY62, which produces an abundant amount of the biosurfactant mannosylerythritol lipids.</title>
        <authorList>
            <person name="Konishi M."/>
            <person name="Hatada Y."/>
            <person name="Horiuchi J."/>
        </authorList>
    </citation>
    <scope>NUCLEOTIDE SEQUENCE [LARGE SCALE GENOMIC DNA]</scope>
    <source>
        <strain evidence="3">SY62</strain>
    </source>
</reference>
<gene>
    <name evidence="2" type="ORF">PHSY_000388</name>
</gene>
<accession>R9NWJ8</accession>
<name>R9NWJ8_PSEHS</name>
<keyword evidence="3" id="KW-1185">Reference proteome</keyword>
<feature type="region of interest" description="Disordered" evidence="1">
    <location>
        <begin position="70"/>
        <end position="146"/>
    </location>
</feature>
<protein>
    <submittedName>
        <fullName evidence="2">Uncharacterized protein</fullName>
    </submittedName>
</protein>
<feature type="compositionally biased region" description="Basic residues" evidence="1">
    <location>
        <begin position="72"/>
        <end position="83"/>
    </location>
</feature>
<evidence type="ECO:0000256" key="1">
    <source>
        <dbReference type="SAM" id="MobiDB-lite"/>
    </source>
</evidence>
<dbReference type="RefSeq" id="XP_012186419.1">
    <property type="nucleotide sequence ID" value="XM_012331029.1"/>
</dbReference>
<dbReference type="Proteomes" id="UP000014071">
    <property type="component" value="Unassembled WGS sequence"/>
</dbReference>
<feature type="compositionally biased region" description="Polar residues" evidence="1">
    <location>
        <begin position="127"/>
        <end position="137"/>
    </location>
</feature>
<sequence length="160" mass="18354">MRRERRRFISFNHRYAAPTHLKPRESVSGYERTNASRREAASITEVLSSIRWETKGEALSRKAVAKFIDRSKGRHTHKVRRRSLRPERRQTARPLAVLDKLGDDSGTGGKIHRDTKEPKRRKFRSGNAPSWPSTASGDSHAGWSPERVRCHAATRYALRA</sequence>
<evidence type="ECO:0000313" key="3">
    <source>
        <dbReference type="Proteomes" id="UP000014071"/>
    </source>
</evidence>
<dbReference type="EMBL" id="DF238769">
    <property type="protein sequence ID" value="GAC92832.1"/>
    <property type="molecule type" value="Genomic_DNA"/>
</dbReference>
<dbReference type="HOGENOM" id="CLU_1652924_0_0_1"/>
<proteinExistence type="predicted"/>
<evidence type="ECO:0000313" key="2">
    <source>
        <dbReference type="EMBL" id="GAC92832.1"/>
    </source>
</evidence>
<organism evidence="2 3">
    <name type="scientific">Pseudozyma hubeiensis (strain SY62)</name>
    <name type="common">Yeast</name>
    <dbReference type="NCBI Taxonomy" id="1305764"/>
    <lineage>
        <taxon>Eukaryota</taxon>
        <taxon>Fungi</taxon>
        <taxon>Dikarya</taxon>
        <taxon>Basidiomycota</taxon>
        <taxon>Ustilaginomycotina</taxon>
        <taxon>Ustilaginomycetes</taxon>
        <taxon>Ustilaginales</taxon>
        <taxon>Ustilaginaceae</taxon>
        <taxon>Pseudozyma</taxon>
    </lineage>
</organism>